<dbReference type="EMBL" id="MU151053">
    <property type="protein sequence ID" value="KAF9454664.1"/>
    <property type="molecule type" value="Genomic_DNA"/>
</dbReference>
<accession>A0A9P5XQ38</accession>
<evidence type="ECO:0000313" key="1">
    <source>
        <dbReference type="EMBL" id="KAF9454664.1"/>
    </source>
</evidence>
<sequence length="184" mass="21282">MVPNHGRFLPLWSQVPVSKQPPRVLRKSTFLPVSHEARIHMPTLLMAFMRTMMSEMPVIMLSSTLVRHQCHLVLAQCRPLLVRFVLRLVKQVFPMAAIIMVKTWMSHLGKTLSLGSSLVGARRRCLGFVFLSPSAWISFVRCFLFSRQLWFSCVIEPFRALFHAMVFPFKHSLCPFIYTHIELA</sequence>
<comment type="caution">
    <text evidence="1">The sequence shown here is derived from an EMBL/GenBank/DDBJ whole genome shotgun (WGS) entry which is preliminary data.</text>
</comment>
<protein>
    <submittedName>
        <fullName evidence="1">Uncharacterized protein</fullName>
    </submittedName>
</protein>
<dbReference type="Proteomes" id="UP000807342">
    <property type="component" value="Unassembled WGS sequence"/>
</dbReference>
<dbReference type="AlphaFoldDB" id="A0A9P5XQ38"/>
<gene>
    <name evidence="1" type="ORF">P691DRAFT_318419</name>
</gene>
<organism evidence="1 2">
    <name type="scientific">Macrolepiota fuliginosa MF-IS2</name>
    <dbReference type="NCBI Taxonomy" id="1400762"/>
    <lineage>
        <taxon>Eukaryota</taxon>
        <taxon>Fungi</taxon>
        <taxon>Dikarya</taxon>
        <taxon>Basidiomycota</taxon>
        <taxon>Agaricomycotina</taxon>
        <taxon>Agaricomycetes</taxon>
        <taxon>Agaricomycetidae</taxon>
        <taxon>Agaricales</taxon>
        <taxon>Agaricineae</taxon>
        <taxon>Agaricaceae</taxon>
        <taxon>Macrolepiota</taxon>
    </lineage>
</organism>
<evidence type="ECO:0000313" key="2">
    <source>
        <dbReference type="Proteomes" id="UP000807342"/>
    </source>
</evidence>
<proteinExistence type="predicted"/>
<reference evidence="1" key="1">
    <citation type="submission" date="2020-11" db="EMBL/GenBank/DDBJ databases">
        <authorList>
            <consortium name="DOE Joint Genome Institute"/>
            <person name="Ahrendt S."/>
            <person name="Riley R."/>
            <person name="Andreopoulos W."/>
            <person name="Labutti K."/>
            <person name="Pangilinan J."/>
            <person name="Ruiz-Duenas F.J."/>
            <person name="Barrasa J.M."/>
            <person name="Sanchez-Garcia M."/>
            <person name="Camarero S."/>
            <person name="Miyauchi S."/>
            <person name="Serrano A."/>
            <person name="Linde D."/>
            <person name="Babiker R."/>
            <person name="Drula E."/>
            <person name="Ayuso-Fernandez I."/>
            <person name="Pacheco R."/>
            <person name="Padilla G."/>
            <person name="Ferreira P."/>
            <person name="Barriuso J."/>
            <person name="Kellner H."/>
            <person name="Castanera R."/>
            <person name="Alfaro M."/>
            <person name="Ramirez L."/>
            <person name="Pisabarro A.G."/>
            <person name="Kuo A."/>
            <person name="Tritt A."/>
            <person name="Lipzen A."/>
            <person name="He G."/>
            <person name="Yan M."/>
            <person name="Ng V."/>
            <person name="Cullen D."/>
            <person name="Martin F."/>
            <person name="Rosso M.-N."/>
            <person name="Henrissat B."/>
            <person name="Hibbett D."/>
            <person name="Martinez A.T."/>
            <person name="Grigoriev I.V."/>
        </authorList>
    </citation>
    <scope>NUCLEOTIDE SEQUENCE</scope>
    <source>
        <strain evidence="1">MF-IS2</strain>
    </source>
</reference>
<name>A0A9P5XQ38_9AGAR</name>
<keyword evidence="2" id="KW-1185">Reference proteome</keyword>